<dbReference type="InterPro" id="IPR016181">
    <property type="entry name" value="Acyl_CoA_acyltransferase"/>
</dbReference>
<dbReference type="PANTHER" id="PTHR36174:SF1">
    <property type="entry name" value="LIPID II:GLYCINE GLYCYLTRANSFERASE"/>
    <property type="match status" value="1"/>
</dbReference>
<dbReference type="Proteomes" id="UP000612855">
    <property type="component" value="Unassembled WGS sequence"/>
</dbReference>
<reference evidence="3" key="1">
    <citation type="journal article" date="2019" name="Int. J. Syst. Evol. Microbiol.">
        <title>The Global Catalogue of Microorganisms (GCM) 10K type strain sequencing project: providing services to taxonomists for standard genome sequencing and annotation.</title>
        <authorList>
            <consortium name="The Broad Institute Genomics Platform"/>
            <consortium name="The Broad Institute Genome Sequencing Center for Infectious Disease"/>
            <person name="Wu L."/>
            <person name="Ma J."/>
        </authorList>
    </citation>
    <scope>NUCLEOTIDE SEQUENCE [LARGE SCALE GENOMIC DNA]</scope>
    <source>
        <strain evidence="3">CGMCC 1.12664</strain>
    </source>
</reference>
<feature type="domain" description="BioF2-like acetyltransferase" evidence="1">
    <location>
        <begin position="114"/>
        <end position="239"/>
    </location>
</feature>
<dbReference type="SUPFAM" id="SSF55729">
    <property type="entry name" value="Acyl-CoA N-acyltransferases (Nat)"/>
    <property type="match status" value="1"/>
</dbReference>
<dbReference type="RefSeq" id="WP_188476984.1">
    <property type="nucleotide sequence ID" value="NZ_BMFJ01000001.1"/>
</dbReference>
<dbReference type="InterPro" id="IPR038740">
    <property type="entry name" value="BioF2-like_GNAT_dom"/>
</dbReference>
<evidence type="ECO:0000313" key="2">
    <source>
        <dbReference type="EMBL" id="GGE27260.1"/>
    </source>
</evidence>
<organism evidence="2 3">
    <name type="scientific">Primorskyibacter flagellatus</name>
    <dbReference type="NCBI Taxonomy" id="1387277"/>
    <lineage>
        <taxon>Bacteria</taxon>
        <taxon>Pseudomonadati</taxon>
        <taxon>Pseudomonadota</taxon>
        <taxon>Alphaproteobacteria</taxon>
        <taxon>Rhodobacterales</taxon>
        <taxon>Roseobacteraceae</taxon>
        <taxon>Primorskyibacter</taxon>
    </lineage>
</organism>
<proteinExistence type="predicted"/>
<sequence length="277" mass="30098">MSETPRPLQQSVTYARALRRMGREVIRIGPSCAPCQFAIVRRAGPLRLAYLPRGAVPDWRDVFCGGGPGLCLVIPDTAPTDAPGCPFLTPQHVAELDLGPDTEALWNGLHGKWRNRLRRGLEGPVVVVQERFDLARHAGLLGREEAQRKQRSYRTWPRSFLTAFAATSPDDTILLRAVLGGETVAFVLLLVHGTAATYAVGWSGPTGRSHQAHTRLLWEAALHLRARGVIRFDLGPVDSEAGAPRARFKLGCGAKARPLGPTLLVPRFPLAFSAGAV</sequence>
<evidence type="ECO:0000259" key="1">
    <source>
        <dbReference type="Pfam" id="PF13480"/>
    </source>
</evidence>
<protein>
    <recommendedName>
        <fullName evidence="1">BioF2-like acetyltransferase domain-containing protein</fullName>
    </recommendedName>
</protein>
<evidence type="ECO:0000313" key="3">
    <source>
        <dbReference type="Proteomes" id="UP000612855"/>
    </source>
</evidence>
<dbReference type="PANTHER" id="PTHR36174">
    <property type="entry name" value="LIPID II:GLYCINE GLYCYLTRANSFERASE"/>
    <property type="match status" value="1"/>
</dbReference>
<dbReference type="Pfam" id="PF13480">
    <property type="entry name" value="Acetyltransf_6"/>
    <property type="match status" value="1"/>
</dbReference>
<dbReference type="Gene3D" id="3.40.630.30">
    <property type="match status" value="1"/>
</dbReference>
<gene>
    <name evidence="2" type="ORF">GCM10011360_14460</name>
</gene>
<name>A0A917A5X7_9RHOB</name>
<keyword evidence="3" id="KW-1185">Reference proteome</keyword>
<dbReference type="EMBL" id="BMFJ01000001">
    <property type="protein sequence ID" value="GGE27260.1"/>
    <property type="molecule type" value="Genomic_DNA"/>
</dbReference>
<accession>A0A917A5X7</accession>
<dbReference type="InterPro" id="IPR050644">
    <property type="entry name" value="PG_Glycine_Bridge_Synth"/>
</dbReference>
<comment type="caution">
    <text evidence="2">The sequence shown here is derived from an EMBL/GenBank/DDBJ whole genome shotgun (WGS) entry which is preliminary data.</text>
</comment>
<dbReference type="AlphaFoldDB" id="A0A917A5X7"/>